<proteinExistence type="predicted"/>
<accession>A0A454TMB2</accession>
<feature type="region of interest" description="Disordered" evidence="1">
    <location>
        <begin position="64"/>
        <end position="83"/>
    </location>
</feature>
<protein>
    <submittedName>
        <fullName evidence="2">Uncharacterized protein</fullName>
    </submittedName>
</protein>
<name>A0A454TMB2_9RALS</name>
<organism evidence="2 3">
    <name type="scientific">Ralstonia pseudosolanacearum</name>
    <dbReference type="NCBI Taxonomy" id="1310165"/>
    <lineage>
        <taxon>Bacteria</taxon>
        <taxon>Pseudomonadati</taxon>
        <taxon>Pseudomonadota</taxon>
        <taxon>Betaproteobacteria</taxon>
        <taxon>Burkholderiales</taxon>
        <taxon>Burkholderiaceae</taxon>
        <taxon>Ralstonia</taxon>
        <taxon>Ralstonia solanacearum species complex</taxon>
    </lineage>
</organism>
<sequence length="119" mass="13333">MLRKISRGVLSNRAMFFRCHAWIAAVAQGPADSDRRRWTVAVPSPAAQLARIASCLERSATTSRWCRPDGRAPPPNRPRAPRCAPAMFRRFPIEYTGRRPGDAAIGFMLDARQAIDEKK</sequence>
<evidence type="ECO:0000313" key="3">
    <source>
        <dbReference type="Proteomes" id="UP000271222"/>
    </source>
</evidence>
<gene>
    <name evidence="2" type="ORF">EGA29_18830</name>
</gene>
<dbReference type="AlphaFoldDB" id="A0A454TMB2"/>
<dbReference type="Proteomes" id="UP000271222">
    <property type="component" value="Unassembled WGS sequence"/>
</dbReference>
<evidence type="ECO:0000313" key="2">
    <source>
        <dbReference type="EMBL" id="RNM03327.1"/>
    </source>
</evidence>
<dbReference type="EMBL" id="RJTL01000034">
    <property type="protein sequence ID" value="RNM03327.1"/>
    <property type="molecule type" value="Genomic_DNA"/>
</dbReference>
<evidence type="ECO:0000256" key="1">
    <source>
        <dbReference type="SAM" id="MobiDB-lite"/>
    </source>
</evidence>
<comment type="caution">
    <text evidence="2">The sequence shown here is derived from an EMBL/GenBank/DDBJ whole genome shotgun (WGS) entry which is preliminary data.</text>
</comment>
<dbReference type="RefSeq" id="WP_081049967.1">
    <property type="nucleotide sequence ID" value="NZ_CP025742.1"/>
</dbReference>
<reference evidence="2 3" key="1">
    <citation type="submission" date="2018-10" db="EMBL/GenBank/DDBJ databases">
        <title>Draft Genome Sequence of Ralstonia pseudosolanacearum (R. solanacearum phylotype I) Strain Tg03 Isolated from Luffa cylindrica in China.</title>
        <authorList>
            <person name="Yuan G.-Q."/>
            <person name="Li Q.-Q."/>
            <person name="Zhang Y.-W."/>
        </authorList>
    </citation>
    <scope>NUCLEOTIDE SEQUENCE [LARGE SCALE GENOMIC DNA]</scope>
    <source>
        <strain evidence="2 3">Tg03</strain>
    </source>
</reference>